<reference evidence="4 5" key="1">
    <citation type="submission" date="2024-02" db="EMBL/GenBank/DDBJ databases">
        <authorList>
            <person name="Chen Y."/>
            <person name="Shah S."/>
            <person name="Dougan E. K."/>
            <person name="Thang M."/>
            <person name="Chan C."/>
        </authorList>
    </citation>
    <scope>NUCLEOTIDE SEQUENCE [LARGE SCALE GENOMIC DNA]</scope>
</reference>
<dbReference type="PANTHER" id="PTHR35580">
    <property type="entry name" value="CELL SURFACE GLYCOPROTEIN (S-LAYER PROTEIN)-LIKE PROTEIN"/>
    <property type="match status" value="1"/>
</dbReference>
<keyword evidence="2" id="KW-0812">Transmembrane</keyword>
<feature type="region of interest" description="Disordered" evidence="1">
    <location>
        <begin position="1297"/>
        <end position="1337"/>
    </location>
</feature>
<feature type="transmembrane region" description="Helical" evidence="2">
    <location>
        <begin position="1100"/>
        <end position="1123"/>
    </location>
</feature>
<organism evidence="4 5">
    <name type="scientific">Durusdinium trenchii</name>
    <dbReference type="NCBI Taxonomy" id="1381693"/>
    <lineage>
        <taxon>Eukaryota</taxon>
        <taxon>Sar</taxon>
        <taxon>Alveolata</taxon>
        <taxon>Dinophyceae</taxon>
        <taxon>Suessiales</taxon>
        <taxon>Symbiodiniaceae</taxon>
        <taxon>Durusdinium</taxon>
    </lineage>
</organism>
<protein>
    <submittedName>
        <fullName evidence="4">Voltage-dependent P/Q-type calcium channel subunit alpha-1A</fullName>
    </submittedName>
</protein>
<evidence type="ECO:0000256" key="1">
    <source>
        <dbReference type="SAM" id="MobiDB-lite"/>
    </source>
</evidence>
<dbReference type="InterPro" id="IPR052918">
    <property type="entry name" value="Motility_Chemotaxis_Reg"/>
</dbReference>
<sequence>MRWWIFLGRLASALYNDWTYQTGTGATTNRVWGLSSDSSGNVLAAGFSGGSLYGMNAGSMDYTVLKLSSAGSLLWGFQGGTASEDQGHSLAVDSDDSVVAAGWTGGGRFDTMADPFVLKLSSSGTQQWFVQRGDASAADSFTGVTIDASGNVVAMGASYGTVDGSSSAGSNDILLMLFDSAGVWQWTVMTGTAAFDDARAVTLDSSGNIIVAGETEGSMSGFTNAGGVDMIFLKYDSSGNPLWHYQRGGSGNDHFKAVTVDASDDVYGVGITYGDFPTTDSGISNNAGGIDIVLLKVSNAGVYQWTYHHGTSGDDQAYGIVSDMVGGRVLVAGFTNGALDGRTADGTTAACVMQWDWNGNLGTTTFHQGSGNSQSYVLALDYANNLIVGGDTTGAFDGVTNSGGTDLFVLKLLHTTTTTTSSTSTSSSSTSSSSTSSSSTSSSSTSSTSTSSSSTSSSSTSSSSTSSTSTSSSSTSSSSTSSSSSRSTFTSSSSTSSSSTSSSSSRSTSSTSSSSTSTGTSTTTSRSTSSSITVTSTLTTATSTSSTTGSASTTSSTMTRGSTTTSSVSTSSTTGSSSTPTSVTSSSSTARSYSSTATVSTSISSTRSTQSSDTSTSWTNSQRSTSTGVNLTTSSTSSIGGAIIASESVLDFEAGQKSLAQRVLEDLESSGRDVSIQTEELDGTAVLAVAMQVSENTTDEPAVFSLDGVTVAVQLSSLAPQLGGAASWTVARLGEASKTVLALQAIDTEVQLADRPVSIVLLTANGSEWSGTLAEPLEISIPVNLTELREDQVGECAFWDVAADRWSTEGVQTLALPNASGGVAKCATTHLSMFGFLVRTVTMVFVCSAAATIFSLEGLENLLRGGRWAGSLPALLHWIVLFLAAVLLFQSWRYDKKHERYLAELKRAAEACSLRKKQMLRRRSSSQQLKQLLPEEMRALKLPEARRFTKHIYSTVVRQETGQTLSALEGLHTVVGVVDAHEKAHDCVLRFSQSSLIRKAQVLYMANNAWAKFTEPSPAHSCVFRCLLHFALIYSKWAVAAVFFNSTALAPDPNCEVFENLAEALIRSVVVSSFSTLLGVIPFVLLLVLNQCPKGCGRAVNLMSFGYVGLYSFTCIMVVSIFLASVTQTDAAKWLMTGLVGFCSSLLLMPVLLMLIGLLLLHLHQPDPDDLCTWRRSVGPLWPIISISFAEERLRVPHLLVSCVPEGGTAIPLESRDATSATTDFAVDSTRPLFLQPKQRLRITVLCEIEGEAVELGFAWLESKDWTKGFMGELQLSNSTAVQRELPVLSLELPAPMPSARELDRRGQEQTEIQVEDGNPSEIAKDDVSEVFCEESL</sequence>
<dbReference type="Proteomes" id="UP001642464">
    <property type="component" value="Unassembled WGS sequence"/>
</dbReference>
<keyword evidence="2" id="KW-1133">Transmembrane helix</keyword>
<accession>A0ABP0RI36</accession>
<feature type="compositionally biased region" description="Low complexity" evidence="1">
    <location>
        <begin position="419"/>
        <end position="621"/>
    </location>
</feature>
<feature type="region of interest" description="Disordered" evidence="1">
    <location>
        <begin position="419"/>
        <end position="632"/>
    </location>
</feature>
<evidence type="ECO:0000313" key="4">
    <source>
        <dbReference type="EMBL" id="CAK9099924.1"/>
    </source>
</evidence>
<keyword evidence="2" id="KW-0472">Membrane</keyword>
<evidence type="ECO:0000256" key="3">
    <source>
        <dbReference type="SAM" id="SignalP"/>
    </source>
</evidence>
<feature type="transmembrane region" description="Helical" evidence="2">
    <location>
        <begin position="868"/>
        <end position="889"/>
    </location>
</feature>
<keyword evidence="3" id="KW-0732">Signal</keyword>
<feature type="transmembrane region" description="Helical" evidence="2">
    <location>
        <begin position="1064"/>
        <end position="1088"/>
    </location>
</feature>
<feature type="signal peptide" evidence="3">
    <location>
        <begin position="1"/>
        <end position="15"/>
    </location>
</feature>
<comment type="caution">
    <text evidence="4">The sequence shown here is derived from an EMBL/GenBank/DDBJ whole genome shotgun (WGS) entry which is preliminary data.</text>
</comment>
<feature type="compositionally biased region" description="Polar residues" evidence="1">
    <location>
        <begin position="622"/>
        <end position="631"/>
    </location>
</feature>
<evidence type="ECO:0000313" key="5">
    <source>
        <dbReference type="Proteomes" id="UP001642464"/>
    </source>
</evidence>
<gene>
    <name evidence="4" type="ORF">SCF082_LOCUS46785</name>
</gene>
<keyword evidence="5" id="KW-1185">Reference proteome</keyword>
<name>A0ABP0RI36_9DINO</name>
<evidence type="ECO:0000256" key="2">
    <source>
        <dbReference type="SAM" id="Phobius"/>
    </source>
</evidence>
<dbReference type="SUPFAM" id="SSF101898">
    <property type="entry name" value="NHL repeat"/>
    <property type="match status" value="1"/>
</dbReference>
<dbReference type="EMBL" id="CAXAMM010041551">
    <property type="protein sequence ID" value="CAK9099924.1"/>
    <property type="molecule type" value="Genomic_DNA"/>
</dbReference>
<dbReference type="PANTHER" id="PTHR35580:SF1">
    <property type="entry name" value="PHYTASE-LIKE DOMAIN-CONTAINING PROTEIN"/>
    <property type="match status" value="1"/>
</dbReference>
<proteinExistence type="predicted"/>
<feature type="chain" id="PRO_5045863228" evidence="3">
    <location>
        <begin position="16"/>
        <end position="1337"/>
    </location>
</feature>
<feature type="transmembrane region" description="Helical" evidence="2">
    <location>
        <begin position="1135"/>
        <end position="1161"/>
    </location>
</feature>